<dbReference type="InterPro" id="IPR011886">
    <property type="entry name" value="NapH_MauN"/>
</dbReference>
<dbReference type="PANTHER" id="PTHR30176:SF3">
    <property type="entry name" value="FERREDOXIN-TYPE PROTEIN NAPH"/>
    <property type="match status" value="1"/>
</dbReference>
<feature type="transmembrane region" description="Helical" evidence="8">
    <location>
        <begin position="59"/>
        <end position="88"/>
    </location>
</feature>
<comment type="caution">
    <text evidence="10">The sequence shown here is derived from an EMBL/GenBank/DDBJ whole genome shotgun (WGS) entry which is preliminary data.</text>
</comment>
<gene>
    <name evidence="10" type="primary">napH</name>
    <name evidence="10" type="ORF">GCM10008964_05430</name>
</gene>
<keyword evidence="4" id="KW-0677">Repeat</keyword>
<feature type="transmembrane region" description="Helical" evidence="8">
    <location>
        <begin position="20"/>
        <end position="39"/>
    </location>
</feature>
<reference evidence="10 11" key="1">
    <citation type="journal article" date="2019" name="Int. J. Syst. Evol. Microbiol.">
        <title>The Global Catalogue of Microorganisms (GCM) 10K type strain sequencing project: providing services to taxonomists for standard genome sequencing and annotation.</title>
        <authorList>
            <consortium name="The Broad Institute Genomics Platform"/>
            <consortium name="The Broad Institute Genome Sequencing Center for Infectious Disease"/>
            <person name="Wu L."/>
            <person name="Ma J."/>
        </authorList>
    </citation>
    <scope>NUCLEOTIDE SEQUENCE [LARGE SCALE GENOMIC DNA]</scope>
    <source>
        <strain evidence="10 11">JCM 6886</strain>
    </source>
</reference>
<keyword evidence="8" id="KW-0812">Transmembrane</keyword>
<keyword evidence="8" id="KW-0472">Membrane</keyword>
<keyword evidence="5" id="KW-0249">Electron transport</keyword>
<keyword evidence="7" id="KW-0411">Iron-sulfur</keyword>
<protein>
    <submittedName>
        <fullName evidence="10">Quinol dehydrogenase ferredoxin subunit NapH</fullName>
    </submittedName>
</protein>
<keyword evidence="3" id="KW-0479">Metal-binding</keyword>
<name>A0ABN0TAJ7_9GAMM</name>
<evidence type="ECO:0000256" key="2">
    <source>
        <dbReference type="ARBA" id="ARBA00022485"/>
    </source>
</evidence>
<dbReference type="RefSeq" id="WP_286303673.1">
    <property type="nucleotide sequence ID" value="NZ_AP027741.1"/>
</dbReference>
<dbReference type="Pfam" id="PF12801">
    <property type="entry name" value="Fer4_5"/>
    <property type="match status" value="2"/>
</dbReference>
<evidence type="ECO:0000256" key="5">
    <source>
        <dbReference type="ARBA" id="ARBA00022982"/>
    </source>
</evidence>
<evidence type="ECO:0000256" key="3">
    <source>
        <dbReference type="ARBA" id="ARBA00022723"/>
    </source>
</evidence>
<keyword evidence="1" id="KW-0813">Transport</keyword>
<proteinExistence type="predicted"/>
<dbReference type="PROSITE" id="PS51379">
    <property type="entry name" value="4FE4S_FER_2"/>
    <property type="match status" value="1"/>
</dbReference>
<accession>A0ABN0TAJ7</accession>
<evidence type="ECO:0000256" key="7">
    <source>
        <dbReference type="ARBA" id="ARBA00023014"/>
    </source>
</evidence>
<dbReference type="InterPro" id="IPR017896">
    <property type="entry name" value="4Fe4S_Fe-S-bd"/>
</dbReference>
<dbReference type="PANTHER" id="PTHR30176">
    <property type="entry name" value="FERREDOXIN-TYPE PROTEIN NAPH"/>
    <property type="match status" value="1"/>
</dbReference>
<sequence length="281" mass="31278">MLHRLKRGLYRHRWLLMRRIVQISILLAFIVAIPGYGKIADGNLSSSLWFEQLKLTDPFILLQSFFAGSPIALPALMGAILVGGFYAFLAGRLYCSWVCPINLLTDLAYWLRKRLNIKGNMNLSRHLRLWILALSLVLSFLGGTLAWEIVNPITRFQRELIWFSLSGAMLLGALFLFDLFVSRRAWCGHLCPVGAFYGILGRYGRLKVTSTPTESCDTRGCSRCVAVCPEPHVLAPVVSKQALSVTSSDCTRCGACLDECSEGVLSMKIDLVGMANRKADD</sequence>
<dbReference type="SUPFAM" id="SSF54862">
    <property type="entry name" value="4Fe-4S ferredoxins"/>
    <property type="match status" value="1"/>
</dbReference>
<evidence type="ECO:0000256" key="6">
    <source>
        <dbReference type="ARBA" id="ARBA00023004"/>
    </source>
</evidence>
<keyword evidence="11" id="KW-1185">Reference proteome</keyword>
<evidence type="ECO:0000313" key="11">
    <source>
        <dbReference type="Proteomes" id="UP001501476"/>
    </source>
</evidence>
<organism evidence="10 11">
    <name type="scientific">Methylophaga marina</name>
    <dbReference type="NCBI Taxonomy" id="45495"/>
    <lineage>
        <taxon>Bacteria</taxon>
        <taxon>Pseudomonadati</taxon>
        <taxon>Pseudomonadota</taxon>
        <taxon>Gammaproteobacteria</taxon>
        <taxon>Thiotrichales</taxon>
        <taxon>Piscirickettsiaceae</taxon>
        <taxon>Methylophaga</taxon>
    </lineage>
</organism>
<keyword evidence="8" id="KW-1133">Transmembrane helix</keyword>
<evidence type="ECO:0000313" key="10">
    <source>
        <dbReference type="EMBL" id="GAA0216765.1"/>
    </source>
</evidence>
<evidence type="ECO:0000256" key="4">
    <source>
        <dbReference type="ARBA" id="ARBA00022737"/>
    </source>
</evidence>
<keyword evidence="6" id="KW-0408">Iron</keyword>
<dbReference type="Gene3D" id="3.30.70.20">
    <property type="match status" value="1"/>
</dbReference>
<feature type="transmembrane region" description="Helical" evidence="8">
    <location>
        <begin position="161"/>
        <end position="181"/>
    </location>
</feature>
<evidence type="ECO:0000256" key="8">
    <source>
        <dbReference type="SAM" id="Phobius"/>
    </source>
</evidence>
<keyword evidence="2" id="KW-0004">4Fe-4S</keyword>
<dbReference type="EMBL" id="BAAADG010000002">
    <property type="protein sequence ID" value="GAA0216765.1"/>
    <property type="molecule type" value="Genomic_DNA"/>
</dbReference>
<dbReference type="InterPro" id="IPR051684">
    <property type="entry name" value="Electron_Trans/Redox"/>
</dbReference>
<dbReference type="Proteomes" id="UP001501476">
    <property type="component" value="Unassembled WGS sequence"/>
</dbReference>
<dbReference type="Pfam" id="PF13237">
    <property type="entry name" value="Fer4_10"/>
    <property type="match status" value="1"/>
</dbReference>
<feature type="domain" description="4Fe-4S ferredoxin-type" evidence="9">
    <location>
        <begin position="241"/>
        <end position="270"/>
    </location>
</feature>
<evidence type="ECO:0000256" key="1">
    <source>
        <dbReference type="ARBA" id="ARBA00022448"/>
    </source>
</evidence>
<dbReference type="NCBIfam" id="TIGR02163">
    <property type="entry name" value="napH"/>
    <property type="match status" value="1"/>
</dbReference>
<dbReference type="NCBIfam" id="NF007013">
    <property type="entry name" value="PRK09477.1"/>
    <property type="match status" value="1"/>
</dbReference>
<evidence type="ECO:0000259" key="9">
    <source>
        <dbReference type="PROSITE" id="PS51379"/>
    </source>
</evidence>
<feature type="transmembrane region" description="Helical" evidence="8">
    <location>
        <begin position="127"/>
        <end position="149"/>
    </location>
</feature>